<proteinExistence type="predicted"/>
<organism evidence="4 5">
    <name type="scientific">Thermovibrio ammonificans (strain DSM 15698 / JCM 12110 / HB-1)</name>
    <dbReference type="NCBI Taxonomy" id="648996"/>
    <lineage>
        <taxon>Bacteria</taxon>
        <taxon>Pseudomonadati</taxon>
        <taxon>Aquificota</taxon>
        <taxon>Aquificia</taxon>
        <taxon>Desulfurobacteriales</taxon>
        <taxon>Desulfurobacteriaceae</taxon>
        <taxon>Thermovibrio</taxon>
    </lineage>
</organism>
<dbReference type="STRING" id="648996.Theam_0634"/>
<evidence type="ECO:0000256" key="1">
    <source>
        <dbReference type="ARBA" id="ARBA00022723"/>
    </source>
</evidence>
<dbReference type="Gene3D" id="3.40.225.10">
    <property type="entry name" value="Class II aldolase/adducin N-terminal domain"/>
    <property type="match status" value="1"/>
</dbReference>
<gene>
    <name evidence="4" type="ordered locus">Theam_0634</name>
</gene>
<name>E8T621_THEA1</name>
<keyword evidence="5" id="KW-1185">Reference proteome</keyword>
<dbReference type="HOGENOM" id="CLU_006033_3_4_0"/>
<dbReference type="PANTHER" id="PTHR22789">
    <property type="entry name" value="FUCULOSE PHOSPHATE ALDOLASE"/>
    <property type="match status" value="1"/>
</dbReference>
<evidence type="ECO:0000313" key="5">
    <source>
        <dbReference type="Proteomes" id="UP000006362"/>
    </source>
</evidence>
<dbReference type="SUPFAM" id="SSF53639">
    <property type="entry name" value="AraD/HMP-PK domain-like"/>
    <property type="match status" value="1"/>
</dbReference>
<dbReference type="GO" id="GO:0046872">
    <property type="term" value="F:metal ion binding"/>
    <property type="evidence" value="ECO:0007669"/>
    <property type="project" value="UniProtKB-KW"/>
</dbReference>
<dbReference type="eggNOG" id="COG0235">
    <property type="taxonomic scope" value="Bacteria"/>
</dbReference>
<accession>E8T621</accession>
<dbReference type="PANTHER" id="PTHR22789:SF0">
    <property type="entry name" value="3-OXO-TETRONATE 4-PHOSPHATE DECARBOXYLASE-RELATED"/>
    <property type="match status" value="1"/>
</dbReference>
<dbReference type="Pfam" id="PF00596">
    <property type="entry name" value="Aldolase_II"/>
    <property type="match status" value="1"/>
</dbReference>
<dbReference type="InterPro" id="IPR036409">
    <property type="entry name" value="Aldolase_II/adducin_N_sf"/>
</dbReference>
<dbReference type="OrthoDB" id="9805559at2"/>
<evidence type="ECO:0000259" key="3">
    <source>
        <dbReference type="SMART" id="SM01007"/>
    </source>
</evidence>
<dbReference type="KEGG" id="tam:Theam_0634"/>
<dbReference type="AlphaFoldDB" id="E8T621"/>
<dbReference type="Proteomes" id="UP000006362">
    <property type="component" value="Chromosome"/>
</dbReference>
<keyword evidence="2" id="KW-0456">Lyase</keyword>
<protein>
    <submittedName>
        <fullName evidence="4">Class II aldolase/adducin family protein</fullName>
    </submittedName>
</protein>
<reference evidence="4" key="1">
    <citation type="submission" date="2011-01" db="EMBL/GenBank/DDBJ databases">
        <title>Complete sequence of chromosome of Thermovibrio ammonificans HB-1.</title>
        <authorList>
            <consortium name="US DOE Joint Genome Institute"/>
            <person name="Lucas S."/>
            <person name="Copeland A."/>
            <person name="Lapidus A."/>
            <person name="Cheng J.-F."/>
            <person name="Goodwin L."/>
            <person name="Pitluck S."/>
            <person name="Davenport K."/>
            <person name="Detter J.C."/>
            <person name="Han C."/>
            <person name="Tapia R."/>
            <person name="Land M."/>
            <person name="Hauser L."/>
            <person name="Kyrpides N."/>
            <person name="Ivanova N."/>
            <person name="Ovchinnikova G."/>
            <person name="Vetriani C."/>
            <person name="Woyke T."/>
        </authorList>
    </citation>
    <scope>NUCLEOTIDE SEQUENCE [LARGE SCALE GENOMIC DNA]</scope>
    <source>
        <strain evidence="4">HB-1</strain>
    </source>
</reference>
<dbReference type="InterPro" id="IPR050197">
    <property type="entry name" value="Aldolase_class_II_sugar_metab"/>
</dbReference>
<dbReference type="InterPro" id="IPR001303">
    <property type="entry name" value="Aldolase_II/adducin_N"/>
</dbReference>
<evidence type="ECO:0000256" key="2">
    <source>
        <dbReference type="ARBA" id="ARBA00023239"/>
    </source>
</evidence>
<dbReference type="GO" id="GO:0016832">
    <property type="term" value="F:aldehyde-lyase activity"/>
    <property type="evidence" value="ECO:0007669"/>
    <property type="project" value="TreeGrafter"/>
</dbReference>
<sequence>MELPFKREREELIRVGRITFEAGLTDTHGGNISCRVGDYILIKKSGKMLGYLKPEDFVVTTLEENPRLDRYASMELIVHRAIYRELPHVKAILHAHAPFTVACSLLYDTIVPADSEGRLLIKEAPVLKAEKVVSSEEVARKLPKLLKEHPVAVIWSHGPFAVGGSAEEALKFLSALENSCKILAAYSQLKGV</sequence>
<dbReference type="GO" id="GO:0005829">
    <property type="term" value="C:cytosol"/>
    <property type="evidence" value="ECO:0007669"/>
    <property type="project" value="TreeGrafter"/>
</dbReference>
<dbReference type="GO" id="GO:0019323">
    <property type="term" value="P:pentose catabolic process"/>
    <property type="evidence" value="ECO:0007669"/>
    <property type="project" value="TreeGrafter"/>
</dbReference>
<dbReference type="SMART" id="SM01007">
    <property type="entry name" value="Aldolase_II"/>
    <property type="match status" value="1"/>
</dbReference>
<feature type="domain" description="Class II aldolase/adducin N-terminal" evidence="3">
    <location>
        <begin position="10"/>
        <end position="184"/>
    </location>
</feature>
<dbReference type="RefSeq" id="WP_013537391.1">
    <property type="nucleotide sequence ID" value="NC_014926.1"/>
</dbReference>
<evidence type="ECO:0000313" key="4">
    <source>
        <dbReference type="EMBL" id="ADU96605.1"/>
    </source>
</evidence>
<dbReference type="EMBL" id="CP002444">
    <property type="protein sequence ID" value="ADU96605.1"/>
    <property type="molecule type" value="Genomic_DNA"/>
</dbReference>
<keyword evidence="1" id="KW-0479">Metal-binding</keyword>